<evidence type="ECO:0000256" key="4">
    <source>
        <dbReference type="ARBA" id="ARBA00023143"/>
    </source>
</evidence>
<reference evidence="8" key="1">
    <citation type="journal article" date="2014" name="Int. J. Syst. Evol. Microbiol.">
        <title>Complete genome sequence of Corynebacterium casei LMG S-19264T (=DSM 44701T), isolated from a smear-ripened cheese.</title>
        <authorList>
            <consortium name="US DOE Joint Genome Institute (JGI-PGF)"/>
            <person name="Walter F."/>
            <person name="Albersmeier A."/>
            <person name="Kalinowski J."/>
            <person name="Ruckert C."/>
        </authorList>
    </citation>
    <scope>NUCLEOTIDE SEQUENCE</scope>
    <source>
        <strain evidence="8">JCM 18487</strain>
    </source>
</reference>
<dbReference type="PANTHER" id="PTHR30435">
    <property type="entry name" value="FLAGELLAR PROTEIN"/>
    <property type="match status" value="1"/>
</dbReference>
<dbReference type="Pfam" id="PF00460">
    <property type="entry name" value="Flg_bb_rod"/>
    <property type="match status" value="1"/>
</dbReference>
<dbReference type="PROSITE" id="PS00588">
    <property type="entry name" value="FLAGELLA_BB_ROD"/>
    <property type="match status" value="1"/>
</dbReference>
<feature type="domain" description="Flagellar basal body rod protein N-terminal" evidence="7">
    <location>
        <begin position="12"/>
        <end position="38"/>
    </location>
</feature>
<evidence type="ECO:0000256" key="5">
    <source>
        <dbReference type="ARBA" id="ARBA00024934"/>
    </source>
</evidence>
<keyword evidence="4 6" id="KW-0975">Bacterial flagellum</keyword>
<dbReference type="NCBIfam" id="TIGR01396">
    <property type="entry name" value="FlgB"/>
    <property type="match status" value="1"/>
</dbReference>
<reference evidence="8" key="2">
    <citation type="submission" date="2020-09" db="EMBL/GenBank/DDBJ databases">
        <authorList>
            <person name="Sun Q."/>
            <person name="Ohkuma M."/>
        </authorList>
    </citation>
    <scope>NUCLEOTIDE SEQUENCE</scope>
    <source>
        <strain evidence="8">JCM 18487</strain>
    </source>
</reference>
<gene>
    <name evidence="8" type="ORF">GCM10010885_00420</name>
</gene>
<comment type="function">
    <text evidence="5 6">Structural component of flagellum, the bacterial motility apparatus. Part of the rod structure of flagellar basal body.</text>
</comment>
<dbReference type="EMBL" id="BMOY01000001">
    <property type="protein sequence ID" value="GGI94817.1"/>
    <property type="molecule type" value="Genomic_DNA"/>
</dbReference>
<keyword evidence="8" id="KW-0966">Cell projection</keyword>
<evidence type="ECO:0000256" key="6">
    <source>
        <dbReference type="PIRNR" id="PIRNR002889"/>
    </source>
</evidence>
<keyword evidence="8" id="KW-0969">Cilium</keyword>
<sequence length="137" mass="14434">MSLTSDVMALLQTALTAADMRQVAYANNIANADTPGYQRMDVSFEDALQQALGLTRSASPGDPLAALTGADWQAVRQIQPTWVVAGGTLVDNNGNNVDLDAEMAQLATNQIRYNGLVQALRSDFDRLHAVIGGASGG</sequence>
<comment type="caution">
    <text evidence="8">The sequence shown here is derived from an EMBL/GenBank/DDBJ whole genome shotgun (WGS) entry which is preliminary data.</text>
</comment>
<dbReference type="GO" id="GO:0071978">
    <property type="term" value="P:bacterial-type flagellum-dependent swarming motility"/>
    <property type="evidence" value="ECO:0007669"/>
    <property type="project" value="TreeGrafter"/>
</dbReference>
<comment type="subunit">
    <text evidence="6">The basal body constitutes a major portion of the flagellar organelle and consists of a number of rings mounted on a central rod.</text>
</comment>
<evidence type="ECO:0000256" key="1">
    <source>
        <dbReference type="ARBA" id="ARBA00004117"/>
    </source>
</evidence>
<comment type="similarity">
    <text evidence="2 6">Belongs to the flagella basal body rod proteins family.</text>
</comment>
<accession>A0A917NEB6</accession>
<dbReference type="InterPro" id="IPR006300">
    <property type="entry name" value="FlgB"/>
</dbReference>
<evidence type="ECO:0000313" key="9">
    <source>
        <dbReference type="Proteomes" id="UP000637695"/>
    </source>
</evidence>
<evidence type="ECO:0000256" key="3">
    <source>
        <dbReference type="ARBA" id="ARBA00014376"/>
    </source>
</evidence>
<evidence type="ECO:0000256" key="2">
    <source>
        <dbReference type="ARBA" id="ARBA00009677"/>
    </source>
</evidence>
<dbReference type="InterPro" id="IPR001444">
    <property type="entry name" value="Flag_bb_rod_N"/>
</dbReference>
<dbReference type="PANTHER" id="PTHR30435:SF12">
    <property type="entry name" value="FLAGELLAR BASAL BODY ROD PROTEIN FLGB"/>
    <property type="match status" value="1"/>
</dbReference>
<evidence type="ECO:0000259" key="7">
    <source>
        <dbReference type="Pfam" id="PF00460"/>
    </source>
</evidence>
<dbReference type="PIRSF" id="PIRSF002889">
    <property type="entry name" value="Rod_FlgB"/>
    <property type="match status" value="1"/>
</dbReference>
<comment type="subcellular location">
    <subcellularLocation>
        <location evidence="1 6">Bacterial flagellum basal body</location>
    </subcellularLocation>
</comment>
<evidence type="ECO:0000313" key="8">
    <source>
        <dbReference type="EMBL" id="GGI94817.1"/>
    </source>
</evidence>
<dbReference type="InterPro" id="IPR019776">
    <property type="entry name" value="Flagellar_basal_body_rod_CS"/>
</dbReference>
<proteinExistence type="inferred from homology"/>
<keyword evidence="8" id="KW-0282">Flagellum</keyword>
<organism evidence="8 9">
    <name type="scientific">Alicyclobacillus cellulosilyticus</name>
    <dbReference type="NCBI Taxonomy" id="1003997"/>
    <lineage>
        <taxon>Bacteria</taxon>
        <taxon>Bacillati</taxon>
        <taxon>Bacillota</taxon>
        <taxon>Bacilli</taxon>
        <taxon>Bacillales</taxon>
        <taxon>Alicyclobacillaceae</taxon>
        <taxon>Alicyclobacillus</taxon>
    </lineage>
</organism>
<dbReference type="RefSeq" id="WP_229776153.1">
    <property type="nucleotide sequence ID" value="NZ_BMOY01000001.1"/>
</dbReference>
<protein>
    <recommendedName>
        <fullName evidence="3 6">Flagellar basal body rod protein FlgB</fullName>
    </recommendedName>
</protein>
<dbReference type="AlphaFoldDB" id="A0A917NEB6"/>
<keyword evidence="9" id="KW-1185">Reference proteome</keyword>
<dbReference type="GO" id="GO:0030694">
    <property type="term" value="C:bacterial-type flagellum basal body, rod"/>
    <property type="evidence" value="ECO:0007669"/>
    <property type="project" value="InterPro"/>
</dbReference>
<name>A0A917NEB6_9BACL</name>
<dbReference type="Proteomes" id="UP000637695">
    <property type="component" value="Unassembled WGS sequence"/>
</dbReference>